<name>A0A4S3ZQ88_9FLAO</name>
<comment type="caution">
    <text evidence="4">The sequence shown here is derived from an EMBL/GenBank/DDBJ whole genome shotgun (WGS) entry which is preliminary data.</text>
</comment>
<dbReference type="Pfam" id="PF25954">
    <property type="entry name" value="Beta-barrel_RND_2"/>
    <property type="match status" value="1"/>
</dbReference>
<dbReference type="OrthoDB" id="9806939at2"/>
<dbReference type="InterPro" id="IPR058649">
    <property type="entry name" value="CzcB_C"/>
</dbReference>
<dbReference type="AlphaFoldDB" id="A0A4S3ZQ88"/>
<dbReference type="Pfam" id="PF25975">
    <property type="entry name" value="CzcB_C"/>
    <property type="match status" value="1"/>
</dbReference>
<dbReference type="Gene3D" id="2.40.30.170">
    <property type="match status" value="1"/>
</dbReference>
<dbReference type="GO" id="GO:1990281">
    <property type="term" value="C:efflux pump complex"/>
    <property type="evidence" value="ECO:0007669"/>
    <property type="project" value="TreeGrafter"/>
</dbReference>
<dbReference type="Gene3D" id="2.40.420.20">
    <property type="match status" value="1"/>
</dbReference>
<accession>A0A4S3ZQ88</accession>
<keyword evidence="5" id="KW-1185">Reference proteome</keyword>
<evidence type="ECO:0000313" key="5">
    <source>
        <dbReference type="Proteomes" id="UP000307507"/>
    </source>
</evidence>
<reference evidence="4 5" key="1">
    <citation type="submission" date="2019-04" db="EMBL/GenBank/DDBJ databases">
        <title>Flavobacterium sp. nov. isolated from construction timber.</title>
        <authorList>
            <person name="Lin S.-Y."/>
            <person name="Chang C.-T."/>
            <person name="Young C.-C."/>
        </authorList>
    </citation>
    <scope>NUCLEOTIDE SEQUENCE [LARGE SCALE GENOMIC DNA]</scope>
    <source>
        <strain evidence="4 5">CC-CTC003</strain>
    </source>
</reference>
<protein>
    <submittedName>
        <fullName evidence="4">Efflux RND transporter periplasmic adaptor subunit</fullName>
    </submittedName>
</protein>
<dbReference type="RefSeq" id="WP_136404378.1">
    <property type="nucleotide sequence ID" value="NZ_SSNZ01000011.1"/>
</dbReference>
<dbReference type="GO" id="GO:0015562">
    <property type="term" value="F:efflux transmembrane transporter activity"/>
    <property type="evidence" value="ECO:0007669"/>
    <property type="project" value="TreeGrafter"/>
</dbReference>
<organism evidence="4 5">
    <name type="scientific">Flavobacterium supellecticarium</name>
    <dbReference type="NCBI Taxonomy" id="2565924"/>
    <lineage>
        <taxon>Bacteria</taxon>
        <taxon>Pseudomonadati</taxon>
        <taxon>Bacteroidota</taxon>
        <taxon>Flavobacteriia</taxon>
        <taxon>Flavobacteriales</taxon>
        <taxon>Flavobacteriaceae</taxon>
        <taxon>Flavobacterium</taxon>
    </lineage>
</organism>
<dbReference type="PANTHER" id="PTHR30469">
    <property type="entry name" value="MULTIDRUG RESISTANCE PROTEIN MDTA"/>
    <property type="match status" value="1"/>
</dbReference>
<feature type="domain" description="CzcB-like C-terminal circularly permuted SH3-like" evidence="3">
    <location>
        <begin position="266"/>
        <end position="327"/>
    </location>
</feature>
<evidence type="ECO:0000256" key="1">
    <source>
        <dbReference type="ARBA" id="ARBA00009477"/>
    </source>
</evidence>
<evidence type="ECO:0000313" key="4">
    <source>
        <dbReference type="EMBL" id="THF47705.1"/>
    </source>
</evidence>
<dbReference type="InterPro" id="IPR058792">
    <property type="entry name" value="Beta-barrel_RND_2"/>
</dbReference>
<feature type="domain" description="CusB-like beta-barrel" evidence="2">
    <location>
        <begin position="188"/>
        <end position="259"/>
    </location>
</feature>
<dbReference type="InterPro" id="IPR006143">
    <property type="entry name" value="RND_pump_MFP"/>
</dbReference>
<dbReference type="EMBL" id="SSNZ01000011">
    <property type="protein sequence ID" value="THF47705.1"/>
    <property type="molecule type" value="Genomic_DNA"/>
</dbReference>
<proteinExistence type="inferred from homology"/>
<dbReference type="SUPFAM" id="SSF111369">
    <property type="entry name" value="HlyD-like secretion proteins"/>
    <property type="match status" value="1"/>
</dbReference>
<evidence type="ECO:0000259" key="3">
    <source>
        <dbReference type="Pfam" id="PF25975"/>
    </source>
</evidence>
<sequence>MKRVFSILVLGLLLSCNSKEKKKVEDPQPPKVENDGSLITFKDKSIFNLFKTEVIGNGSLTGDLMAVGQVGATVLGSDSGSANNIVLFENPELASNYTQLIQHQINIKQISNVNIKQRQIELARAKDLNQHGAMTGQELLNAQTALSMEMTNLSNEKAAIIEHEAMLKSAGFDPDLLRRAQKGAAYLVSDIPENQISKLKKGDACSIQFTAYPNETFTGKIEAIADRVDFTTRMVKLRIGLNNADDKLKVGMYANVAFGLKSNNTISVPKTAIVTVQGKNYVFIQKNDSQFERKEVQMGQQIGDRIIIFGGVDSGSKVVKDGVMQLKGLSFGY</sequence>
<dbReference type="PROSITE" id="PS51257">
    <property type="entry name" value="PROKAR_LIPOPROTEIN"/>
    <property type="match status" value="1"/>
</dbReference>
<dbReference type="NCBIfam" id="TIGR01730">
    <property type="entry name" value="RND_mfp"/>
    <property type="match status" value="1"/>
</dbReference>
<dbReference type="FunFam" id="2.40.30.170:FF:000010">
    <property type="entry name" value="Efflux RND transporter periplasmic adaptor subunit"/>
    <property type="match status" value="1"/>
</dbReference>
<evidence type="ECO:0000259" key="2">
    <source>
        <dbReference type="Pfam" id="PF25954"/>
    </source>
</evidence>
<dbReference type="Proteomes" id="UP000307507">
    <property type="component" value="Unassembled WGS sequence"/>
</dbReference>
<comment type="similarity">
    <text evidence="1">Belongs to the membrane fusion protein (MFP) (TC 8.A.1) family.</text>
</comment>
<gene>
    <name evidence="4" type="ORF">E6C50_16660</name>
</gene>